<dbReference type="Gene3D" id="1.10.10.10">
    <property type="entry name" value="Winged helix-like DNA-binding domain superfamily/Winged helix DNA-binding domain"/>
    <property type="match status" value="1"/>
</dbReference>
<dbReference type="InterPro" id="IPR011711">
    <property type="entry name" value="GntR_C"/>
</dbReference>
<dbReference type="PROSITE" id="PS50949">
    <property type="entry name" value="HTH_GNTR"/>
    <property type="match status" value="1"/>
</dbReference>
<dbReference type="PANTHER" id="PTHR43537:SF39">
    <property type="entry name" value="HTH-TYPE TRANSCRIPTIONAL REGULATOR MCBR"/>
    <property type="match status" value="1"/>
</dbReference>
<name>A0ABV7G0K8_9PROT</name>
<dbReference type="SMART" id="SM00345">
    <property type="entry name" value="HTH_GNTR"/>
    <property type="match status" value="1"/>
</dbReference>
<protein>
    <submittedName>
        <fullName evidence="6">GntR family transcriptional regulator</fullName>
    </submittedName>
</protein>
<dbReference type="InterPro" id="IPR036390">
    <property type="entry name" value="WH_DNA-bd_sf"/>
</dbReference>
<dbReference type="PANTHER" id="PTHR43537">
    <property type="entry name" value="TRANSCRIPTIONAL REGULATOR, GNTR FAMILY"/>
    <property type="match status" value="1"/>
</dbReference>
<keyword evidence="3" id="KW-0804">Transcription</keyword>
<organism evidence="6 7">
    <name type="scientific">Teichococcus globiformis</name>
    <dbReference type="NCBI Taxonomy" id="2307229"/>
    <lineage>
        <taxon>Bacteria</taxon>
        <taxon>Pseudomonadati</taxon>
        <taxon>Pseudomonadota</taxon>
        <taxon>Alphaproteobacteria</taxon>
        <taxon>Acetobacterales</taxon>
        <taxon>Roseomonadaceae</taxon>
        <taxon>Roseomonas</taxon>
    </lineage>
</organism>
<evidence type="ECO:0000256" key="2">
    <source>
        <dbReference type="ARBA" id="ARBA00023125"/>
    </source>
</evidence>
<comment type="caution">
    <text evidence="6">The sequence shown here is derived from an EMBL/GenBank/DDBJ whole genome shotgun (WGS) entry which is preliminary data.</text>
</comment>
<dbReference type="Pfam" id="PF00392">
    <property type="entry name" value="GntR"/>
    <property type="match status" value="1"/>
</dbReference>
<proteinExistence type="predicted"/>
<dbReference type="InterPro" id="IPR008920">
    <property type="entry name" value="TF_FadR/GntR_C"/>
</dbReference>
<dbReference type="InterPro" id="IPR036388">
    <property type="entry name" value="WH-like_DNA-bd_sf"/>
</dbReference>
<evidence type="ECO:0000313" key="7">
    <source>
        <dbReference type="Proteomes" id="UP001595593"/>
    </source>
</evidence>
<dbReference type="SUPFAM" id="SSF48008">
    <property type="entry name" value="GntR ligand-binding domain-like"/>
    <property type="match status" value="1"/>
</dbReference>
<dbReference type="InterPro" id="IPR000524">
    <property type="entry name" value="Tscrpt_reg_HTH_GntR"/>
</dbReference>
<dbReference type="Proteomes" id="UP001595593">
    <property type="component" value="Unassembled WGS sequence"/>
</dbReference>
<dbReference type="Pfam" id="PF07729">
    <property type="entry name" value="FCD"/>
    <property type="match status" value="1"/>
</dbReference>
<dbReference type="Gene3D" id="1.20.120.530">
    <property type="entry name" value="GntR ligand-binding domain-like"/>
    <property type="match status" value="1"/>
</dbReference>
<reference evidence="7" key="1">
    <citation type="journal article" date="2019" name="Int. J. Syst. Evol. Microbiol.">
        <title>The Global Catalogue of Microorganisms (GCM) 10K type strain sequencing project: providing services to taxonomists for standard genome sequencing and annotation.</title>
        <authorList>
            <consortium name="The Broad Institute Genomics Platform"/>
            <consortium name="The Broad Institute Genome Sequencing Center for Infectious Disease"/>
            <person name="Wu L."/>
            <person name="Ma J."/>
        </authorList>
    </citation>
    <scope>NUCLEOTIDE SEQUENCE [LARGE SCALE GENOMIC DNA]</scope>
    <source>
        <strain evidence="7">KCTC 52094</strain>
    </source>
</reference>
<evidence type="ECO:0000256" key="3">
    <source>
        <dbReference type="ARBA" id="ARBA00023163"/>
    </source>
</evidence>
<sequence>MTASLFPQDPLTEEDEAAPAGVPLEEQAYRSLRQALVEGVFAPGEKLSIRRIASSLGTSPMPARTALRRLAAEQAVDVLPSGTAIVPRLTRQSFRELGEIRASLEPLAVRLAAPQIASEALDRLEWLLTEHEEARAGGRADDLLRLDREFLFTVYRQAGSPMLLGLIEVPWLRRGPLFWEARWALMARPQETGHRHPAILAALRAADGLRAARELEEEIRDATSFLLKEMRFADDAATPGLPALGKARAAK</sequence>
<evidence type="ECO:0000259" key="5">
    <source>
        <dbReference type="PROSITE" id="PS50949"/>
    </source>
</evidence>
<keyword evidence="2" id="KW-0238">DNA-binding</keyword>
<dbReference type="SUPFAM" id="SSF46785">
    <property type="entry name" value="Winged helix' DNA-binding domain"/>
    <property type="match status" value="1"/>
</dbReference>
<accession>A0ABV7G0K8</accession>
<evidence type="ECO:0000256" key="1">
    <source>
        <dbReference type="ARBA" id="ARBA00023015"/>
    </source>
</evidence>
<gene>
    <name evidence="6" type="ORF">ACFOD4_14105</name>
</gene>
<dbReference type="SMART" id="SM00895">
    <property type="entry name" value="FCD"/>
    <property type="match status" value="1"/>
</dbReference>
<dbReference type="RefSeq" id="WP_379597383.1">
    <property type="nucleotide sequence ID" value="NZ_JBHRTN010000017.1"/>
</dbReference>
<keyword evidence="7" id="KW-1185">Reference proteome</keyword>
<keyword evidence="1" id="KW-0805">Transcription regulation</keyword>
<evidence type="ECO:0000313" key="6">
    <source>
        <dbReference type="EMBL" id="MFC3126197.1"/>
    </source>
</evidence>
<feature type="region of interest" description="Disordered" evidence="4">
    <location>
        <begin position="1"/>
        <end position="21"/>
    </location>
</feature>
<dbReference type="EMBL" id="JBHRTN010000017">
    <property type="protein sequence ID" value="MFC3126197.1"/>
    <property type="molecule type" value="Genomic_DNA"/>
</dbReference>
<feature type="domain" description="HTH gntR-type" evidence="5">
    <location>
        <begin position="22"/>
        <end position="89"/>
    </location>
</feature>
<evidence type="ECO:0000256" key="4">
    <source>
        <dbReference type="SAM" id="MobiDB-lite"/>
    </source>
</evidence>